<dbReference type="SMART" id="SM00408">
    <property type="entry name" value="IGc2"/>
    <property type="match status" value="3"/>
</dbReference>
<dbReference type="SUPFAM" id="SSF48726">
    <property type="entry name" value="Immunoglobulin"/>
    <property type="match status" value="3"/>
</dbReference>
<reference evidence="7" key="1">
    <citation type="submission" date="2021-02" db="EMBL/GenBank/DDBJ databases">
        <authorList>
            <person name="Nowell W R."/>
        </authorList>
    </citation>
    <scope>NUCLEOTIDE SEQUENCE</scope>
</reference>
<name>A0A814U8M6_9BILA</name>
<comment type="caution">
    <text evidence="7">The sequence shown here is derived from an EMBL/GenBank/DDBJ whole genome shotgun (WGS) entry which is preliminary data.</text>
</comment>
<proteinExistence type="predicted"/>
<dbReference type="Proteomes" id="UP000663855">
    <property type="component" value="Unassembled WGS sequence"/>
</dbReference>
<dbReference type="GO" id="GO:0050839">
    <property type="term" value="F:cell adhesion molecule binding"/>
    <property type="evidence" value="ECO:0007669"/>
    <property type="project" value="TreeGrafter"/>
</dbReference>
<dbReference type="CDD" id="cd00096">
    <property type="entry name" value="Ig"/>
    <property type="match status" value="1"/>
</dbReference>
<comment type="subcellular location">
    <subcellularLocation>
        <location evidence="1">Membrane</location>
        <topology evidence="1">Single-pass type I membrane protein</topology>
    </subcellularLocation>
</comment>
<dbReference type="GO" id="GO:0098609">
    <property type="term" value="P:cell-cell adhesion"/>
    <property type="evidence" value="ECO:0007669"/>
    <property type="project" value="TreeGrafter"/>
</dbReference>
<evidence type="ECO:0000259" key="6">
    <source>
        <dbReference type="PROSITE" id="PS50835"/>
    </source>
</evidence>
<keyword evidence="4" id="KW-0325">Glycoprotein</keyword>
<dbReference type="Pfam" id="PF13927">
    <property type="entry name" value="Ig_3"/>
    <property type="match status" value="1"/>
</dbReference>
<dbReference type="Pfam" id="PF07686">
    <property type="entry name" value="V-set"/>
    <property type="match status" value="1"/>
</dbReference>
<dbReference type="Gene3D" id="2.60.40.10">
    <property type="entry name" value="Immunoglobulins"/>
    <property type="match status" value="3"/>
</dbReference>
<keyword evidence="5" id="KW-0393">Immunoglobulin domain</keyword>
<dbReference type="InterPro" id="IPR003598">
    <property type="entry name" value="Ig_sub2"/>
</dbReference>
<evidence type="ECO:0000256" key="1">
    <source>
        <dbReference type="ARBA" id="ARBA00004479"/>
    </source>
</evidence>
<evidence type="ECO:0000313" key="8">
    <source>
        <dbReference type="EMBL" id="CAF1317247.1"/>
    </source>
</evidence>
<evidence type="ECO:0000313" key="9">
    <source>
        <dbReference type="Proteomes" id="UP000663855"/>
    </source>
</evidence>
<protein>
    <recommendedName>
        <fullName evidence="6">Ig-like domain-containing protein</fullName>
    </recommendedName>
</protein>
<dbReference type="InterPro" id="IPR013106">
    <property type="entry name" value="Ig_V-set"/>
</dbReference>
<evidence type="ECO:0000256" key="4">
    <source>
        <dbReference type="ARBA" id="ARBA00023180"/>
    </source>
</evidence>
<evidence type="ECO:0000256" key="2">
    <source>
        <dbReference type="ARBA" id="ARBA00023136"/>
    </source>
</evidence>
<dbReference type="AlphaFoldDB" id="A0A814U8M6"/>
<dbReference type="InterPro" id="IPR003599">
    <property type="entry name" value="Ig_sub"/>
</dbReference>
<gene>
    <name evidence="7" type="ORF">CJN711_LOCUS10582</name>
    <name evidence="8" type="ORF">KQP761_LOCUS5562</name>
</gene>
<dbReference type="PANTHER" id="PTHR11640">
    <property type="entry name" value="NEPHRIN"/>
    <property type="match status" value="1"/>
</dbReference>
<keyword evidence="2" id="KW-0472">Membrane</keyword>
<organism evidence="7 9">
    <name type="scientific">Rotaria magnacalcarata</name>
    <dbReference type="NCBI Taxonomy" id="392030"/>
    <lineage>
        <taxon>Eukaryota</taxon>
        <taxon>Metazoa</taxon>
        <taxon>Spiralia</taxon>
        <taxon>Gnathifera</taxon>
        <taxon>Rotifera</taxon>
        <taxon>Eurotatoria</taxon>
        <taxon>Bdelloidea</taxon>
        <taxon>Philodinida</taxon>
        <taxon>Philodinidae</taxon>
        <taxon>Rotaria</taxon>
    </lineage>
</organism>
<dbReference type="SMART" id="SM00409">
    <property type="entry name" value="IG"/>
    <property type="match status" value="3"/>
</dbReference>
<dbReference type="PANTHER" id="PTHR11640:SF158">
    <property type="entry name" value="V-SET AND IMMUNOGLOBULIN DOMAIN-CONTAINING PROTEIN 10-LIKE 2"/>
    <property type="match status" value="1"/>
</dbReference>
<dbReference type="InterPro" id="IPR051275">
    <property type="entry name" value="Cell_adhesion_signaling"/>
</dbReference>
<feature type="domain" description="Ig-like" evidence="6">
    <location>
        <begin position="21"/>
        <end position="105"/>
    </location>
</feature>
<accession>A0A814U8M6</accession>
<dbReference type="InterPro" id="IPR007110">
    <property type="entry name" value="Ig-like_dom"/>
</dbReference>
<sequence>MINSSSDDSHLSRDYINVNVGKRVRMECELSNATISGNMKGLWLRLEDAEVFFYLTSRINSDQRFQIEQRPILHIINGTSSYEVMTYSLTIDDVRSSDDGTYSCQEDNRIIKLFVLNIVERPYFVTDESTTLLRTQIGKNVSIACEAHGKPSPFLRWIKKIDDDQPKTMINCTTTPTTCQLNLYHVNRWHNGIYECVAANTIGTIGRFYTLDVQFPPDVYSPKVKSFHSIDDTITFECSIDANPEPDIRWLHRFTNDMNQEVDLSHQFNQGLYNHNSRREGSLLSITQEKINATRWKTMLFIRRIPKHFFNSNFVCRATNRYGQDERSITVMQNHHHHHVSKKHRHTTTTTTTVSTKMSTIFDLYGAYDEEKYQSSSTPHFLSQETIDTTSRSRRISPYFFYSFIVGLYSFVQ</sequence>
<dbReference type="OrthoDB" id="10012075at2759"/>
<dbReference type="Proteomes" id="UP000663834">
    <property type="component" value="Unassembled WGS sequence"/>
</dbReference>
<dbReference type="InterPro" id="IPR013783">
    <property type="entry name" value="Ig-like_fold"/>
</dbReference>
<dbReference type="GO" id="GO:0005911">
    <property type="term" value="C:cell-cell junction"/>
    <property type="evidence" value="ECO:0007669"/>
    <property type="project" value="TreeGrafter"/>
</dbReference>
<dbReference type="GO" id="GO:0005886">
    <property type="term" value="C:plasma membrane"/>
    <property type="evidence" value="ECO:0007669"/>
    <property type="project" value="TreeGrafter"/>
</dbReference>
<dbReference type="EMBL" id="CAJNOV010004336">
    <property type="protein sequence ID" value="CAF1172481.1"/>
    <property type="molecule type" value="Genomic_DNA"/>
</dbReference>
<dbReference type="EMBL" id="CAJNOW010001433">
    <property type="protein sequence ID" value="CAF1317247.1"/>
    <property type="molecule type" value="Genomic_DNA"/>
</dbReference>
<dbReference type="PROSITE" id="PS50835">
    <property type="entry name" value="IG_LIKE"/>
    <property type="match status" value="3"/>
</dbReference>
<evidence type="ECO:0000256" key="5">
    <source>
        <dbReference type="ARBA" id="ARBA00023319"/>
    </source>
</evidence>
<keyword evidence="3" id="KW-1015">Disulfide bond</keyword>
<feature type="domain" description="Ig-like" evidence="6">
    <location>
        <begin position="217"/>
        <end position="330"/>
    </location>
</feature>
<dbReference type="InterPro" id="IPR036179">
    <property type="entry name" value="Ig-like_dom_sf"/>
</dbReference>
<feature type="domain" description="Ig-like" evidence="6">
    <location>
        <begin position="122"/>
        <end position="214"/>
    </location>
</feature>
<evidence type="ECO:0000256" key="3">
    <source>
        <dbReference type="ARBA" id="ARBA00023157"/>
    </source>
</evidence>
<evidence type="ECO:0000313" key="7">
    <source>
        <dbReference type="EMBL" id="CAF1172481.1"/>
    </source>
</evidence>